<comment type="caution">
    <text evidence="1">The sequence shown here is derived from an EMBL/GenBank/DDBJ whole genome shotgun (WGS) entry which is preliminary data.</text>
</comment>
<reference evidence="1" key="1">
    <citation type="journal article" date="2014" name="Front. Microbiol.">
        <title>High frequency of phylogenetically diverse reductive dehalogenase-homologous genes in deep subseafloor sedimentary metagenomes.</title>
        <authorList>
            <person name="Kawai M."/>
            <person name="Futagami T."/>
            <person name="Toyoda A."/>
            <person name="Takaki Y."/>
            <person name="Nishi S."/>
            <person name="Hori S."/>
            <person name="Arai W."/>
            <person name="Tsubouchi T."/>
            <person name="Morono Y."/>
            <person name="Uchiyama I."/>
            <person name="Ito T."/>
            <person name="Fujiyama A."/>
            <person name="Inagaki F."/>
            <person name="Takami H."/>
        </authorList>
    </citation>
    <scope>NUCLEOTIDE SEQUENCE</scope>
    <source>
        <strain evidence="1">Expedition CK06-06</strain>
    </source>
</reference>
<protein>
    <submittedName>
        <fullName evidence="1">Uncharacterized protein</fullName>
    </submittedName>
</protein>
<name>X1U899_9ZZZZ</name>
<evidence type="ECO:0000313" key="1">
    <source>
        <dbReference type="EMBL" id="GAI96065.1"/>
    </source>
</evidence>
<feature type="non-terminal residue" evidence="1">
    <location>
        <position position="116"/>
    </location>
</feature>
<gene>
    <name evidence="1" type="ORF">S12H4_27262</name>
</gene>
<proteinExistence type="predicted"/>
<accession>X1U899</accession>
<sequence length="116" mass="12853">MSKDKQLIARVVLVLRNNLAPIVEELNTILKQLGPSEFKAAKTQEKKPAAATDSRIPQLDLAELDDAEWISYATKARAKPGDAAWLKNPEYFQNVSAPPIITELLAALKRSSTKRL</sequence>
<dbReference type="AlphaFoldDB" id="X1U899"/>
<organism evidence="1">
    <name type="scientific">marine sediment metagenome</name>
    <dbReference type="NCBI Taxonomy" id="412755"/>
    <lineage>
        <taxon>unclassified sequences</taxon>
        <taxon>metagenomes</taxon>
        <taxon>ecological metagenomes</taxon>
    </lineage>
</organism>
<dbReference type="EMBL" id="BARW01015549">
    <property type="protein sequence ID" value="GAI96065.1"/>
    <property type="molecule type" value="Genomic_DNA"/>
</dbReference>